<reference evidence="14" key="1">
    <citation type="journal article" date="2020" name="New Phytol.">
        <title>Comparative genomics reveals dynamic genome evolution in host specialist ectomycorrhizal fungi.</title>
        <authorList>
            <person name="Lofgren L.A."/>
            <person name="Nguyen N.H."/>
            <person name="Vilgalys R."/>
            <person name="Ruytinx J."/>
            <person name="Liao H.L."/>
            <person name="Branco S."/>
            <person name="Kuo A."/>
            <person name="LaButti K."/>
            <person name="Lipzen A."/>
            <person name="Andreopoulos W."/>
            <person name="Pangilinan J."/>
            <person name="Riley R."/>
            <person name="Hundley H."/>
            <person name="Na H."/>
            <person name="Barry K."/>
            <person name="Grigoriev I.V."/>
            <person name="Stajich J.E."/>
            <person name="Kennedy P.G."/>
        </authorList>
    </citation>
    <scope>NUCLEOTIDE SEQUENCE</scope>
    <source>
        <strain evidence="14">FC423</strain>
    </source>
</reference>
<dbReference type="GO" id="GO:0020037">
    <property type="term" value="F:heme binding"/>
    <property type="evidence" value="ECO:0007669"/>
    <property type="project" value="InterPro"/>
</dbReference>
<accession>A0A9P7FIR4</accession>
<dbReference type="InterPro" id="IPR002401">
    <property type="entry name" value="Cyt_P450_E_grp-I"/>
</dbReference>
<dbReference type="InterPro" id="IPR036396">
    <property type="entry name" value="Cyt_P450_sf"/>
</dbReference>
<keyword evidence="6" id="KW-0812">Transmembrane</keyword>
<dbReference type="SUPFAM" id="SSF48264">
    <property type="entry name" value="Cytochrome P450"/>
    <property type="match status" value="1"/>
</dbReference>
<sequence>MLEDIKSMFAQEPLTSRLYHLVMDPATLWWTFSSLAATLMIFRLSTVPSHLRHLPRVPIFPLLISYLSGEVEDVRIKRLILPYANERGEGLVLVWALGRWMVHIIDHKLAVEMLENPLLYPKELPSDGLLLWRFIGASNILMTNGDRWKKHSRVIRDAFNLSIPVDQFTHLSKNLFDVINPPSDKNDTHTVDFADLAQRFALDAVGSSVLGHDFDAIHTESLFVKEYNGIMRDIANPFYLLMPFLEKVFPRRKVIKRMDDLVDKFQMLLQAKRTDPGDDMMTFMLKEPTMSEDELRDNMVVLFIAGHDTSAGGLSTLIYFFAIHPEIQAAAREETLRILGPTSDPSVDTLSAGSLPYLNACIREALRINTPISYIVPRITAEDATLGKYYIPFNTSLIYNIYALHHRNDVWGDPNVFRPSRFLEMTQGSSSLKDAWVAFASGPRQCPARNFALYEQRALTVMLLREYEWTLPADSIHQDGLKNAFSPFALTLPHDLHITFTKRK</sequence>
<comment type="pathway">
    <text evidence="3">Secondary metabolite biosynthesis; terpenoid biosynthesis.</text>
</comment>
<dbReference type="GO" id="GO:0004497">
    <property type="term" value="F:monooxygenase activity"/>
    <property type="evidence" value="ECO:0007669"/>
    <property type="project" value="UniProtKB-KW"/>
</dbReference>
<keyword evidence="15" id="KW-1185">Reference proteome</keyword>
<dbReference type="OrthoDB" id="1470350at2759"/>
<protein>
    <submittedName>
        <fullName evidence="14">Cytochrome P450</fullName>
    </submittedName>
</protein>
<evidence type="ECO:0000256" key="7">
    <source>
        <dbReference type="ARBA" id="ARBA00022723"/>
    </source>
</evidence>
<evidence type="ECO:0000256" key="4">
    <source>
        <dbReference type="ARBA" id="ARBA00010617"/>
    </source>
</evidence>
<keyword evidence="12" id="KW-0472">Membrane</keyword>
<comment type="similarity">
    <text evidence="4">Belongs to the cytochrome P450 family.</text>
</comment>
<dbReference type="GeneID" id="64697355"/>
<keyword evidence="7 13" id="KW-0479">Metal-binding</keyword>
<comment type="caution">
    <text evidence="14">The sequence shown here is derived from an EMBL/GenBank/DDBJ whole genome shotgun (WGS) entry which is preliminary data.</text>
</comment>
<dbReference type="InterPro" id="IPR001128">
    <property type="entry name" value="Cyt_P450"/>
</dbReference>
<evidence type="ECO:0000256" key="2">
    <source>
        <dbReference type="ARBA" id="ARBA00004370"/>
    </source>
</evidence>
<evidence type="ECO:0000256" key="9">
    <source>
        <dbReference type="ARBA" id="ARBA00023002"/>
    </source>
</evidence>
<comment type="subcellular location">
    <subcellularLocation>
        <location evidence="2">Membrane</location>
    </subcellularLocation>
</comment>
<dbReference type="EMBL" id="JABBWM010000002">
    <property type="protein sequence ID" value="KAG2119768.1"/>
    <property type="molecule type" value="Genomic_DNA"/>
</dbReference>
<dbReference type="GO" id="GO:0005506">
    <property type="term" value="F:iron ion binding"/>
    <property type="evidence" value="ECO:0007669"/>
    <property type="project" value="InterPro"/>
</dbReference>
<gene>
    <name evidence="14" type="ORF">F5147DRAFT_665316</name>
</gene>
<evidence type="ECO:0000256" key="11">
    <source>
        <dbReference type="ARBA" id="ARBA00023033"/>
    </source>
</evidence>
<name>A0A9P7FIR4_9AGAM</name>
<dbReference type="PRINTS" id="PR00463">
    <property type="entry name" value="EP450I"/>
</dbReference>
<keyword evidence="10 13" id="KW-0408">Iron</keyword>
<proteinExistence type="inferred from homology"/>
<dbReference type="PANTHER" id="PTHR24305:SF166">
    <property type="entry name" value="CYTOCHROME P450 12A4, MITOCHONDRIAL-RELATED"/>
    <property type="match status" value="1"/>
</dbReference>
<evidence type="ECO:0000256" key="1">
    <source>
        <dbReference type="ARBA" id="ARBA00001971"/>
    </source>
</evidence>
<dbReference type="GO" id="GO:0016705">
    <property type="term" value="F:oxidoreductase activity, acting on paired donors, with incorporation or reduction of molecular oxygen"/>
    <property type="evidence" value="ECO:0007669"/>
    <property type="project" value="InterPro"/>
</dbReference>
<dbReference type="Proteomes" id="UP000823399">
    <property type="component" value="Unassembled WGS sequence"/>
</dbReference>
<evidence type="ECO:0000256" key="12">
    <source>
        <dbReference type="ARBA" id="ARBA00023136"/>
    </source>
</evidence>
<evidence type="ECO:0000256" key="5">
    <source>
        <dbReference type="ARBA" id="ARBA00022617"/>
    </source>
</evidence>
<evidence type="ECO:0000256" key="8">
    <source>
        <dbReference type="ARBA" id="ARBA00022989"/>
    </source>
</evidence>
<keyword evidence="11" id="KW-0503">Monooxygenase</keyword>
<dbReference type="Gene3D" id="1.10.630.10">
    <property type="entry name" value="Cytochrome P450"/>
    <property type="match status" value="1"/>
</dbReference>
<evidence type="ECO:0000256" key="10">
    <source>
        <dbReference type="ARBA" id="ARBA00023004"/>
    </source>
</evidence>
<keyword evidence="5 13" id="KW-0349">Heme</keyword>
<evidence type="ECO:0000256" key="6">
    <source>
        <dbReference type="ARBA" id="ARBA00022692"/>
    </source>
</evidence>
<dbReference type="RefSeq" id="XP_041299594.1">
    <property type="nucleotide sequence ID" value="XM_041435096.1"/>
</dbReference>
<comment type="cofactor">
    <cofactor evidence="1 13">
        <name>heme</name>
        <dbReference type="ChEBI" id="CHEBI:30413"/>
    </cofactor>
</comment>
<keyword evidence="9" id="KW-0560">Oxidoreductase</keyword>
<evidence type="ECO:0000256" key="3">
    <source>
        <dbReference type="ARBA" id="ARBA00004721"/>
    </source>
</evidence>
<dbReference type="AlphaFoldDB" id="A0A9P7FIR4"/>
<organism evidence="14 15">
    <name type="scientific">Suillus discolor</name>
    <dbReference type="NCBI Taxonomy" id="1912936"/>
    <lineage>
        <taxon>Eukaryota</taxon>
        <taxon>Fungi</taxon>
        <taxon>Dikarya</taxon>
        <taxon>Basidiomycota</taxon>
        <taxon>Agaricomycotina</taxon>
        <taxon>Agaricomycetes</taxon>
        <taxon>Agaricomycetidae</taxon>
        <taxon>Boletales</taxon>
        <taxon>Suillineae</taxon>
        <taxon>Suillaceae</taxon>
        <taxon>Suillus</taxon>
    </lineage>
</organism>
<dbReference type="InterPro" id="IPR050121">
    <property type="entry name" value="Cytochrome_P450_monoxygenase"/>
</dbReference>
<evidence type="ECO:0000256" key="13">
    <source>
        <dbReference type="PIRSR" id="PIRSR602401-1"/>
    </source>
</evidence>
<keyword evidence="8" id="KW-1133">Transmembrane helix</keyword>
<dbReference type="GO" id="GO:0016020">
    <property type="term" value="C:membrane"/>
    <property type="evidence" value="ECO:0007669"/>
    <property type="project" value="UniProtKB-SubCell"/>
</dbReference>
<evidence type="ECO:0000313" key="14">
    <source>
        <dbReference type="EMBL" id="KAG2119768.1"/>
    </source>
</evidence>
<feature type="binding site" description="axial binding residue" evidence="13">
    <location>
        <position position="446"/>
    </location>
    <ligand>
        <name>heme</name>
        <dbReference type="ChEBI" id="CHEBI:30413"/>
    </ligand>
    <ligandPart>
        <name>Fe</name>
        <dbReference type="ChEBI" id="CHEBI:18248"/>
    </ligandPart>
</feature>
<evidence type="ECO:0000313" key="15">
    <source>
        <dbReference type="Proteomes" id="UP000823399"/>
    </source>
</evidence>
<dbReference type="PANTHER" id="PTHR24305">
    <property type="entry name" value="CYTOCHROME P450"/>
    <property type="match status" value="1"/>
</dbReference>
<dbReference type="Pfam" id="PF00067">
    <property type="entry name" value="p450"/>
    <property type="match status" value="1"/>
</dbReference>